<evidence type="ECO:0000256" key="1">
    <source>
        <dbReference type="ARBA" id="ARBA00010609"/>
    </source>
</evidence>
<dbReference type="GO" id="GO:0016491">
    <property type="term" value="F:oxidoreductase activity"/>
    <property type="evidence" value="ECO:0007669"/>
    <property type="project" value="TreeGrafter"/>
</dbReference>
<feature type="signal peptide" evidence="2">
    <location>
        <begin position="1"/>
        <end position="26"/>
    </location>
</feature>
<dbReference type="Gene3D" id="2.60.40.420">
    <property type="entry name" value="Cupredoxins - blue copper proteins"/>
    <property type="match status" value="1"/>
</dbReference>
<proteinExistence type="inferred from homology"/>
<dbReference type="PANTHER" id="PTHR11709">
    <property type="entry name" value="MULTI-COPPER OXIDASE"/>
    <property type="match status" value="1"/>
</dbReference>
<comment type="similarity">
    <text evidence="1">Belongs to the multicopper oxidase family.</text>
</comment>
<dbReference type="OrthoDB" id="2121828at2759"/>
<protein>
    <submittedName>
        <fullName evidence="4">Multicopper oxidase</fullName>
    </submittedName>
</protein>
<sequence>MWLIMKVFVLHFIGFLLLGGVLPANAQERRYKFVLRDAAYARLCTNKTILTINGQFPGPTIYATKGETVIVDVYNRANENITIHWYKHLYFK</sequence>
<evidence type="ECO:0000313" key="4">
    <source>
        <dbReference type="EMBL" id="CAA2994422.1"/>
    </source>
</evidence>
<evidence type="ECO:0000259" key="3">
    <source>
        <dbReference type="Pfam" id="PF07732"/>
    </source>
</evidence>
<name>A0A8S0SQL7_OLEEU</name>
<keyword evidence="2" id="KW-0732">Signal</keyword>
<dbReference type="Pfam" id="PF07732">
    <property type="entry name" value="Cu-oxidase_3"/>
    <property type="match status" value="1"/>
</dbReference>
<dbReference type="EMBL" id="CACTIH010005474">
    <property type="protein sequence ID" value="CAA2994422.1"/>
    <property type="molecule type" value="Genomic_DNA"/>
</dbReference>
<dbReference type="SUPFAM" id="SSF49503">
    <property type="entry name" value="Cupredoxins"/>
    <property type="match status" value="1"/>
</dbReference>
<gene>
    <name evidence="4" type="ORF">OLEA9_A007945</name>
</gene>
<dbReference type="InterPro" id="IPR045087">
    <property type="entry name" value="Cu-oxidase_fam"/>
</dbReference>
<dbReference type="AlphaFoldDB" id="A0A8S0SQL7"/>
<dbReference type="Proteomes" id="UP000594638">
    <property type="component" value="Unassembled WGS sequence"/>
</dbReference>
<evidence type="ECO:0000256" key="2">
    <source>
        <dbReference type="SAM" id="SignalP"/>
    </source>
</evidence>
<feature type="domain" description="Plastocyanin-like" evidence="3">
    <location>
        <begin position="39"/>
        <end position="85"/>
    </location>
</feature>
<dbReference type="GO" id="GO:0005507">
    <property type="term" value="F:copper ion binding"/>
    <property type="evidence" value="ECO:0007669"/>
    <property type="project" value="InterPro"/>
</dbReference>
<reference evidence="4 5" key="1">
    <citation type="submission" date="2019-12" db="EMBL/GenBank/DDBJ databases">
        <authorList>
            <person name="Alioto T."/>
            <person name="Alioto T."/>
            <person name="Gomez Garrido J."/>
        </authorList>
    </citation>
    <scope>NUCLEOTIDE SEQUENCE [LARGE SCALE GENOMIC DNA]</scope>
</reference>
<accession>A0A8S0SQL7</accession>
<dbReference type="Gramene" id="OE9A007945T1">
    <property type="protein sequence ID" value="OE9A007945C1"/>
    <property type="gene ID" value="OE9A007945"/>
</dbReference>
<dbReference type="PANTHER" id="PTHR11709:SF443">
    <property type="entry name" value="LACCASE-15"/>
    <property type="match status" value="1"/>
</dbReference>
<organism evidence="4 5">
    <name type="scientific">Olea europaea subsp. europaea</name>
    <dbReference type="NCBI Taxonomy" id="158383"/>
    <lineage>
        <taxon>Eukaryota</taxon>
        <taxon>Viridiplantae</taxon>
        <taxon>Streptophyta</taxon>
        <taxon>Embryophyta</taxon>
        <taxon>Tracheophyta</taxon>
        <taxon>Spermatophyta</taxon>
        <taxon>Magnoliopsida</taxon>
        <taxon>eudicotyledons</taxon>
        <taxon>Gunneridae</taxon>
        <taxon>Pentapetalae</taxon>
        <taxon>asterids</taxon>
        <taxon>lamiids</taxon>
        <taxon>Lamiales</taxon>
        <taxon>Oleaceae</taxon>
        <taxon>Oleeae</taxon>
        <taxon>Olea</taxon>
    </lineage>
</organism>
<keyword evidence="5" id="KW-1185">Reference proteome</keyword>
<comment type="caution">
    <text evidence="4">The sequence shown here is derived from an EMBL/GenBank/DDBJ whole genome shotgun (WGS) entry which is preliminary data.</text>
</comment>
<dbReference type="InterPro" id="IPR008972">
    <property type="entry name" value="Cupredoxin"/>
</dbReference>
<feature type="chain" id="PRO_5035767131" evidence="2">
    <location>
        <begin position="27"/>
        <end position="92"/>
    </location>
</feature>
<dbReference type="InterPro" id="IPR011707">
    <property type="entry name" value="Cu-oxidase-like_N"/>
</dbReference>
<evidence type="ECO:0000313" key="5">
    <source>
        <dbReference type="Proteomes" id="UP000594638"/>
    </source>
</evidence>